<accession>A0A6V8MIC8</accession>
<comment type="catalytic activity">
    <reaction evidence="1">
        <text>[protein]-peptidylproline (omega=180) = [protein]-peptidylproline (omega=0)</text>
        <dbReference type="Rhea" id="RHEA:16237"/>
        <dbReference type="Rhea" id="RHEA-COMP:10747"/>
        <dbReference type="Rhea" id="RHEA-COMP:10748"/>
        <dbReference type="ChEBI" id="CHEBI:83833"/>
        <dbReference type="ChEBI" id="CHEBI:83834"/>
        <dbReference type="EC" id="5.2.1.8"/>
    </reaction>
</comment>
<sequence length="290" mass="32298">MPMYRRAALLTLTFLLAGLLGCQKQQGSQTAQASQEKQPKLLAKVNGVPITELDVAFKMSKSHGTPNSQQPERTLDDVIKEELLYQQGLKLGLDKDPGYRAQIEKLERQVANLKRIEMTRRVFNQEVAAKIDITTDEVKRYYDNNKARIATELRLGMLSFGTKEAAEEALQKIRGGTSFEALAGAAVSAAPGGAPGGQRAWDLGFTAWDQIPADFLDAVYRLKPGEVSPVVSMKGTGFYLFKLLEQRPNPKADYTSMAGVISNRLREQRVSEGYRTLEEQLKRSAKIERF</sequence>
<keyword evidence="10" id="KW-1185">Reference proteome</keyword>
<feature type="chain" id="PRO_5027588141" description="peptidylprolyl isomerase" evidence="7">
    <location>
        <begin position="18"/>
        <end position="290"/>
    </location>
</feature>
<keyword evidence="4 6" id="KW-0697">Rotamase</keyword>
<evidence type="ECO:0000256" key="3">
    <source>
        <dbReference type="ARBA" id="ARBA00022729"/>
    </source>
</evidence>
<comment type="caution">
    <text evidence="9">The sequence shown here is derived from an EMBL/GenBank/DDBJ whole genome shotgun (WGS) entry which is preliminary data.</text>
</comment>
<dbReference type="EMBL" id="BLXX01000005">
    <property type="protein sequence ID" value="GFO59694.1"/>
    <property type="molecule type" value="Genomic_DNA"/>
</dbReference>
<dbReference type="PANTHER" id="PTHR47245">
    <property type="entry name" value="PEPTIDYLPROLYL ISOMERASE"/>
    <property type="match status" value="1"/>
</dbReference>
<keyword evidence="5 6" id="KW-0413">Isomerase</keyword>
<name>A0A6V8MIC8_9BACT</name>
<dbReference type="InterPro" id="IPR000297">
    <property type="entry name" value="PPIase_PpiC"/>
</dbReference>
<dbReference type="Gene3D" id="3.10.50.40">
    <property type="match status" value="1"/>
</dbReference>
<evidence type="ECO:0000256" key="6">
    <source>
        <dbReference type="PROSITE-ProRule" id="PRU00278"/>
    </source>
</evidence>
<evidence type="ECO:0000256" key="1">
    <source>
        <dbReference type="ARBA" id="ARBA00000971"/>
    </source>
</evidence>
<evidence type="ECO:0000256" key="7">
    <source>
        <dbReference type="SAM" id="SignalP"/>
    </source>
</evidence>
<dbReference type="Pfam" id="PF13145">
    <property type="entry name" value="Rotamase_2"/>
    <property type="match status" value="1"/>
</dbReference>
<evidence type="ECO:0000259" key="8">
    <source>
        <dbReference type="PROSITE" id="PS50198"/>
    </source>
</evidence>
<dbReference type="PROSITE" id="PS50198">
    <property type="entry name" value="PPIC_PPIASE_2"/>
    <property type="match status" value="1"/>
</dbReference>
<dbReference type="PANTHER" id="PTHR47245:SF1">
    <property type="entry name" value="FOLDASE PROTEIN PRSA"/>
    <property type="match status" value="1"/>
</dbReference>
<evidence type="ECO:0000313" key="9">
    <source>
        <dbReference type="EMBL" id="GFO59694.1"/>
    </source>
</evidence>
<dbReference type="SUPFAM" id="SSF54534">
    <property type="entry name" value="FKBP-like"/>
    <property type="match status" value="1"/>
</dbReference>
<dbReference type="Proteomes" id="UP000556026">
    <property type="component" value="Unassembled WGS sequence"/>
</dbReference>
<organism evidence="9 10">
    <name type="scientific">Geomonas silvestris</name>
    <dbReference type="NCBI Taxonomy" id="2740184"/>
    <lineage>
        <taxon>Bacteria</taxon>
        <taxon>Pseudomonadati</taxon>
        <taxon>Thermodesulfobacteriota</taxon>
        <taxon>Desulfuromonadia</taxon>
        <taxon>Geobacterales</taxon>
        <taxon>Geobacteraceae</taxon>
        <taxon>Geomonas</taxon>
    </lineage>
</organism>
<dbReference type="InterPro" id="IPR027304">
    <property type="entry name" value="Trigger_fact/SurA_dom_sf"/>
</dbReference>
<dbReference type="AlphaFoldDB" id="A0A6V8MIC8"/>
<dbReference type="RefSeq" id="WP_183354527.1">
    <property type="nucleotide sequence ID" value="NZ_BLXX01000005.1"/>
</dbReference>
<dbReference type="InterPro" id="IPR046357">
    <property type="entry name" value="PPIase_dom_sf"/>
</dbReference>
<dbReference type="EC" id="5.2.1.8" evidence="2"/>
<feature type="domain" description="PpiC" evidence="8">
    <location>
        <begin position="150"/>
        <end position="245"/>
    </location>
</feature>
<gene>
    <name evidence="9" type="ORF">GMST_20190</name>
</gene>
<proteinExistence type="predicted"/>
<keyword evidence="3 7" id="KW-0732">Signal</keyword>
<protein>
    <recommendedName>
        <fullName evidence="2">peptidylprolyl isomerase</fullName>
        <ecNumber evidence="2">5.2.1.8</ecNumber>
    </recommendedName>
</protein>
<evidence type="ECO:0000313" key="10">
    <source>
        <dbReference type="Proteomes" id="UP000556026"/>
    </source>
</evidence>
<dbReference type="SUPFAM" id="SSF109998">
    <property type="entry name" value="Triger factor/SurA peptide-binding domain-like"/>
    <property type="match status" value="1"/>
</dbReference>
<evidence type="ECO:0000256" key="2">
    <source>
        <dbReference type="ARBA" id="ARBA00013194"/>
    </source>
</evidence>
<reference evidence="10" key="1">
    <citation type="submission" date="2020-06" db="EMBL/GenBank/DDBJ databases">
        <title>Draft genomic sequence of Geomonas sp. Red330.</title>
        <authorList>
            <person name="Itoh H."/>
            <person name="Zhenxing X."/>
            <person name="Ushijima N."/>
            <person name="Masuda Y."/>
            <person name="Shiratori Y."/>
            <person name="Senoo K."/>
        </authorList>
    </citation>
    <scope>NUCLEOTIDE SEQUENCE [LARGE SCALE GENOMIC DNA]</scope>
    <source>
        <strain evidence="10">Red330</strain>
    </source>
</reference>
<dbReference type="InterPro" id="IPR050245">
    <property type="entry name" value="PrsA_foldase"/>
</dbReference>
<feature type="signal peptide" evidence="7">
    <location>
        <begin position="1"/>
        <end position="17"/>
    </location>
</feature>
<dbReference type="PROSITE" id="PS51257">
    <property type="entry name" value="PROKAR_LIPOPROTEIN"/>
    <property type="match status" value="1"/>
</dbReference>
<evidence type="ECO:0000256" key="5">
    <source>
        <dbReference type="ARBA" id="ARBA00023235"/>
    </source>
</evidence>
<dbReference type="GO" id="GO:0003755">
    <property type="term" value="F:peptidyl-prolyl cis-trans isomerase activity"/>
    <property type="evidence" value="ECO:0007669"/>
    <property type="project" value="UniProtKB-KW"/>
</dbReference>
<dbReference type="Gene3D" id="1.10.8.1040">
    <property type="match status" value="1"/>
</dbReference>
<evidence type="ECO:0000256" key="4">
    <source>
        <dbReference type="ARBA" id="ARBA00023110"/>
    </source>
</evidence>